<proteinExistence type="predicted"/>
<gene>
    <name evidence="4" type="ORF">WN50_11505</name>
</gene>
<accession>A0A0F5YGQ7</accession>
<organism evidence="4 5">
    <name type="scientific">Limnoraphis robusta CS-951</name>
    <dbReference type="NCBI Taxonomy" id="1637645"/>
    <lineage>
        <taxon>Bacteria</taxon>
        <taxon>Bacillati</taxon>
        <taxon>Cyanobacteriota</taxon>
        <taxon>Cyanophyceae</taxon>
        <taxon>Oscillatoriophycideae</taxon>
        <taxon>Oscillatoriales</taxon>
        <taxon>Sirenicapillariaceae</taxon>
        <taxon>Limnoraphis</taxon>
    </lineage>
</organism>
<evidence type="ECO:0000313" key="5">
    <source>
        <dbReference type="Proteomes" id="UP000033607"/>
    </source>
</evidence>
<sequence length="508" mass="57761">MVSKFQEANQLQRSGQLEEAAIAYRQAIAENPDFYWSYHNLGETLCKLGRLDEAAEVYRKAVALNPSAAWSHFNLGEALEKLGKTEEAIASYQQAVQLNPKSSLLQKTGDKVAKGSMQIRRLVATRVIEKIWKPNFILDSYICQSQENFAKTKRKSINTIVILTCVWKRPELVKIVLSYYSHLKRELAGKIKLELLAVGSEGKTSRHLCKQCGFDYVEYANSPLSAKWEYGLNQCASYDPDAVIVVGSDDLISQSLIEFYNIKLQENLVFCGLKDGYFFDLANESLILWTGYNVRADPTRVGETIGMGRCLSRTLLDKLEFSIWRGLDIDRGLDGAMTRKLVQLGLQFLEYDDCVIAQIGDHTLRIGHCGFKMAEIGAYAVDIKVSENITPLERYFERDANTLVVQPQPWMIFGKYFPHQIIDQLKELAIVTSKGQTNGEECKEFKGLQQMATSSENFKKAQTSPVVDVETELRQENELLLYQLGEVQDELEEYYLKYQNLKNHVKLS</sequence>
<dbReference type="InterPro" id="IPR051685">
    <property type="entry name" value="Ycf3/AcsC/BcsC/TPR_MFPF"/>
</dbReference>
<keyword evidence="1" id="KW-0677">Repeat</keyword>
<dbReference type="EMBL" id="LATL02000133">
    <property type="protein sequence ID" value="KKD37953.1"/>
    <property type="molecule type" value="Genomic_DNA"/>
</dbReference>
<dbReference type="InterPro" id="IPR019734">
    <property type="entry name" value="TPR_rpt"/>
</dbReference>
<dbReference type="AlphaFoldDB" id="A0A0F5YGQ7"/>
<feature type="repeat" description="TPR" evidence="3">
    <location>
        <begin position="69"/>
        <end position="102"/>
    </location>
</feature>
<feature type="repeat" description="TPR" evidence="3">
    <location>
        <begin position="35"/>
        <end position="68"/>
    </location>
</feature>
<dbReference type="SUPFAM" id="SSF53448">
    <property type="entry name" value="Nucleotide-diphospho-sugar transferases"/>
    <property type="match status" value="1"/>
</dbReference>
<dbReference type="RefSeq" id="WP_046278686.1">
    <property type="nucleotide sequence ID" value="NZ_LATL02000133.1"/>
</dbReference>
<dbReference type="OrthoDB" id="437226at2"/>
<evidence type="ECO:0000256" key="3">
    <source>
        <dbReference type="PROSITE-ProRule" id="PRU00339"/>
    </source>
</evidence>
<dbReference type="PROSITE" id="PS50005">
    <property type="entry name" value="TPR"/>
    <property type="match status" value="2"/>
</dbReference>
<dbReference type="Proteomes" id="UP000033607">
    <property type="component" value="Unassembled WGS sequence"/>
</dbReference>
<dbReference type="Gene3D" id="1.25.40.10">
    <property type="entry name" value="Tetratricopeptide repeat domain"/>
    <property type="match status" value="1"/>
</dbReference>
<evidence type="ECO:0000313" key="4">
    <source>
        <dbReference type="EMBL" id="KKD37953.1"/>
    </source>
</evidence>
<dbReference type="PANTHER" id="PTHR44943:SF8">
    <property type="entry name" value="TPR REPEAT-CONTAINING PROTEIN MJ0263"/>
    <property type="match status" value="1"/>
</dbReference>
<dbReference type="Pfam" id="PF13414">
    <property type="entry name" value="TPR_11"/>
    <property type="match status" value="1"/>
</dbReference>
<dbReference type="InterPro" id="IPR011990">
    <property type="entry name" value="TPR-like_helical_dom_sf"/>
</dbReference>
<keyword evidence="2 3" id="KW-0802">TPR repeat</keyword>
<evidence type="ECO:0000256" key="2">
    <source>
        <dbReference type="ARBA" id="ARBA00022803"/>
    </source>
</evidence>
<name>A0A0F5YGQ7_9CYAN</name>
<dbReference type="SMART" id="SM00028">
    <property type="entry name" value="TPR"/>
    <property type="match status" value="3"/>
</dbReference>
<reference evidence="4 5" key="1">
    <citation type="submission" date="2015-06" db="EMBL/GenBank/DDBJ databases">
        <title>Draft genome assembly of filamentous brackish cyanobacterium Limnoraphis robusta strain CS-951.</title>
        <authorList>
            <person name="Willis A."/>
            <person name="Parks M."/>
            <person name="Burford M.A."/>
        </authorList>
    </citation>
    <scope>NUCLEOTIDE SEQUENCE [LARGE SCALE GENOMIC DNA]</scope>
    <source>
        <strain evidence="4 5">CS-951</strain>
    </source>
</reference>
<dbReference type="PANTHER" id="PTHR44943">
    <property type="entry name" value="CELLULOSE SYNTHASE OPERON PROTEIN C"/>
    <property type="match status" value="1"/>
</dbReference>
<comment type="caution">
    <text evidence="4">The sequence shown here is derived from an EMBL/GenBank/DDBJ whole genome shotgun (WGS) entry which is preliminary data.</text>
</comment>
<dbReference type="SUPFAM" id="SSF48452">
    <property type="entry name" value="TPR-like"/>
    <property type="match status" value="1"/>
</dbReference>
<protein>
    <submittedName>
        <fullName evidence="4">Uncharacterized protein</fullName>
    </submittedName>
</protein>
<dbReference type="PROSITE" id="PS50293">
    <property type="entry name" value="TPR_REGION"/>
    <property type="match status" value="2"/>
</dbReference>
<dbReference type="InterPro" id="IPR029044">
    <property type="entry name" value="Nucleotide-diphossugar_trans"/>
</dbReference>
<evidence type="ECO:0000256" key="1">
    <source>
        <dbReference type="ARBA" id="ARBA00022737"/>
    </source>
</evidence>